<proteinExistence type="predicted"/>
<dbReference type="Gene3D" id="3.30.70.330">
    <property type="match status" value="1"/>
</dbReference>
<dbReference type="AlphaFoldDB" id="N6UKU1"/>
<dbReference type="OMA" id="ANCTRYH"/>
<feature type="non-terminal residue" evidence="1">
    <location>
        <position position="1"/>
    </location>
</feature>
<name>N6UKU1_DENPD</name>
<dbReference type="HOGENOM" id="CLU_1166894_0_0_1"/>
<sequence>MEILLLSDKTRIPMSQLIDQKPASEAFDEKIRNRAMTLERLAQAKDERLKQNLKIRLEWEREQEKLKEIQLEKERKLEEERAQQEKHVKELLDFLEQGGDTPEHLKRTMETNPGKKPCPFFQKVCACRFFDTCSRNHIRPGVSSTLLITNFFTHISLEVKENEHGSDSSLEFEKEDTFKYYKDFFYDVILELEKCGKIRRFVTCCNHEPHLRGNVYIQYETTREALSSYHKFNGSFYAGKQLNVEFCSISNWRNAICGLFFRNK</sequence>
<dbReference type="GO" id="GO:0046872">
    <property type="term" value="F:metal ion binding"/>
    <property type="evidence" value="ECO:0007669"/>
    <property type="project" value="InterPro"/>
</dbReference>
<protein>
    <submittedName>
        <fullName evidence="1">Uncharacterized protein</fullName>
    </submittedName>
</protein>
<accession>N6UKU1</accession>
<dbReference type="GO" id="GO:0000398">
    <property type="term" value="P:mRNA splicing, via spliceosome"/>
    <property type="evidence" value="ECO:0007669"/>
    <property type="project" value="InterPro"/>
</dbReference>
<dbReference type="PRINTS" id="PR01848">
    <property type="entry name" value="U2AUXFACTOR"/>
</dbReference>
<gene>
    <name evidence="1" type="ORF">YQE_04250</name>
</gene>
<dbReference type="GO" id="GO:0003723">
    <property type="term" value="F:RNA binding"/>
    <property type="evidence" value="ECO:0007669"/>
    <property type="project" value="InterPro"/>
</dbReference>
<dbReference type="EMBL" id="KB740728">
    <property type="protein sequence ID" value="ENN79302.1"/>
    <property type="molecule type" value="Genomic_DNA"/>
</dbReference>
<dbReference type="OrthoDB" id="75923at2759"/>
<dbReference type="PANTHER" id="PTHR12620">
    <property type="entry name" value="U2 SNRNP AUXILIARY FACTOR, SMALL SUBUNIT"/>
    <property type="match status" value="1"/>
</dbReference>
<organism evidence="1">
    <name type="scientific">Dendroctonus ponderosae</name>
    <name type="common">Mountain pine beetle</name>
    <dbReference type="NCBI Taxonomy" id="77166"/>
    <lineage>
        <taxon>Eukaryota</taxon>
        <taxon>Metazoa</taxon>
        <taxon>Ecdysozoa</taxon>
        <taxon>Arthropoda</taxon>
        <taxon>Hexapoda</taxon>
        <taxon>Insecta</taxon>
        <taxon>Pterygota</taxon>
        <taxon>Neoptera</taxon>
        <taxon>Endopterygota</taxon>
        <taxon>Coleoptera</taxon>
        <taxon>Polyphaga</taxon>
        <taxon>Cucujiformia</taxon>
        <taxon>Curculionidae</taxon>
        <taxon>Scolytinae</taxon>
        <taxon>Dendroctonus</taxon>
    </lineage>
</organism>
<dbReference type="PROSITE" id="PS50103">
    <property type="entry name" value="ZF_C3H1"/>
    <property type="match status" value="1"/>
</dbReference>
<reference evidence="1" key="1">
    <citation type="journal article" date="2013" name="Genome Biol.">
        <title>Draft genome of the mountain pine beetle, Dendroctonus ponderosae Hopkins, a major forest pest.</title>
        <authorList>
            <person name="Keeling C.I."/>
            <person name="Yuen M.M."/>
            <person name="Liao N.Y."/>
            <person name="Docking T.R."/>
            <person name="Chan S.K."/>
            <person name="Taylor G.A."/>
            <person name="Palmquist D.L."/>
            <person name="Jackman S.D."/>
            <person name="Nguyen A."/>
            <person name="Li M."/>
            <person name="Henderson H."/>
            <person name="Janes J.K."/>
            <person name="Zhao Y."/>
            <person name="Pandoh P."/>
            <person name="Moore R."/>
            <person name="Sperling F.A."/>
            <person name="Huber D.P."/>
            <person name="Birol I."/>
            <person name="Jones S.J."/>
            <person name="Bohlmann J."/>
        </authorList>
    </citation>
    <scope>NUCLEOTIDE SEQUENCE</scope>
</reference>
<dbReference type="InterPro" id="IPR000571">
    <property type="entry name" value="Znf_CCCH"/>
</dbReference>
<evidence type="ECO:0000313" key="1">
    <source>
        <dbReference type="EMBL" id="ENN79302.1"/>
    </source>
</evidence>
<dbReference type="InterPro" id="IPR012677">
    <property type="entry name" value="Nucleotide-bd_a/b_plait_sf"/>
</dbReference>
<dbReference type="SUPFAM" id="SSF54928">
    <property type="entry name" value="RNA-binding domain, RBD"/>
    <property type="match status" value="1"/>
</dbReference>
<dbReference type="InterPro" id="IPR035979">
    <property type="entry name" value="RBD_domain_sf"/>
</dbReference>
<dbReference type="GO" id="GO:0089701">
    <property type="term" value="C:U2AF complex"/>
    <property type="evidence" value="ECO:0007669"/>
    <property type="project" value="InterPro"/>
</dbReference>
<dbReference type="InterPro" id="IPR009145">
    <property type="entry name" value="U2AF_small"/>
</dbReference>